<dbReference type="RefSeq" id="WP_145789663.1">
    <property type="nucleotide sequence ID" value="NZ_BAAABR010000089.1"/>
</dbReference>
<proteinExistence type="predicted"/>
<gene>
    <name evidence="1" type="ORF">FB465_2103</name>
</gene>
<comment type="caution">
    <text evidence="1">The sequence shown here is derived from an EMBL/GenBank/DDBJ whole genome shotgun (WGS) entry which is preliminary data.</text>
</comment>
<sequence length="112" mass="12032">MTQPLDLDAIEARHEYYLARRSSRSCPAHPSADDVLALAAEIRRLRAQLAGRRDQVLTEAAVHLERIADETEAQVAAHYGRASGIGPGSADMVREAARSVRSLAALATSPSV</sequence>
<organism evidence="1 2">
    <name type="scientific">Kitasatospora atroaurantiaca</name>
    <dbReference type="NCBI Taxonomy" id="285545"/>
    <lineage>
        <taxon>Bacteria</taxon>
        <taxon>Bacillati</taxon>
        <taxon>Actinomycetota</taxon>
        <taxon>Actinomycetes</taxon>
        <taxon>Kitasatosporales</taxon>
        <taxon>Streptomycetaceae</taxon>
        <taxon>Kitasatospora</taxon>
    </lineage>
</organism>
<evidence type="ECO:0000313" key="2">
    <source>
        <dbReference type="Proteomes" id="UP000318416"/>
    </source>
</evidence>
<dbReference type="OrthoDB" id="10002351at2"/>
<dbReference type="AlphaFoldDB" id="A0A561ENA0"/>
<name>A0A561ENA0_9ACTN</name>
<dbReference type="EMBL" id="VIVR01000001">
    <property type="protein sequence ID" value="TWE17098.1"/>
    <property type="molecule type" value="Genomic_DNA"/>
</dbReference>
<evidence type="ECO:0000313" key="1">
    <source>
        <dbReference type="EMBL" id="TWE17098.1"/>
    </source>
</evidence>
<accession>A0A561ENA0</accession>
<dbReference type="Proteomes" id="UP000318416">
    <property type="component" value="Unassembled WGS sequence"/>
</dbReference>
<protein>
    <submittedName>
        <fullName evidence="1">Uncharacterized protein</fullName>
    </submittedName>
</protein>
<reference evidence="1 2" key="1">
    <citation type="submission" date="2019-06" db="EMBL/GenBank/DDBJ databases">
        <title>Sequencing the genomes of 1000 actinobacteria strains.</title>
        <authorList>
            <person name="Klenk H.-P."/>
        </authorList>
    </citation>
    <scope>NUCLEOTIDE SEQUENCE [LARGE SCALE GENOMIC DNA]</scope>
    <source>
        <strain evidence="1 2">DSM 41649</strain>
    </source>
</reference>
<keyword evidence="2" id="KW-1185">Reference proteome</keyword>